<keyword evidence="1" id="KW-0804">Transcription</keyword>
<keyword evidence="2" id="KW-1185">Reference proteome</keyword>
<gene>
    <name evidence="1" type="ORF">VNE69_04140</name>
</gene>
<evidence type="ECO:0000313" key="2">
    <source>
        <dbReference type="Proteomes" id="UP001334084"/>
    </source>
</evidence>
<sequence>MYILTNFNLKDKININFKEKDDSIYFIEQIDNIQINGTEKPMDCNFFIIESQDSDILNLENIQEAKIIECEVVYESGIKQEDYDRIDLIKTFGSKKDQDKLKVSQTDGYLKNPVKRFDNKSLILPKTQSSTNLLEAFNLLDMFSEDILESFKNLKIEDLELLEITKRFYDGSPSNKIKILLLDALLRLLNFKFVTEDVFEFSPYISLTPLFLNEIENRRLPKLFRDKIIIKIYILILQIENGKVKLASVPSFNQKIETVLDYFKILGCVYNKMTDEIKLVNRPIEVTTRFI</sequence>
<dbReference type="KEGG" id="vnx:VNE69_04140"/>
<organism evidence="1 2">
    <name type="scientific">Vairimorpha necatrix</name>
    <dbReference type="NCBI Taxonomy" id="6039"/>
    <lineage>
        <taxon>Eukaryota</taxon>
        <taxon>Fungi</taxon>
        <taxon>Fungi incertae sedis</taxon>
        <taxon>Microsporidia</taxon>
        <taxon>Nosematidae</taxon>
        <taxon>Vairimorpha</taxon>
    </lineage>
</organism>
<keyword evidence="1" id="KW-0240">DNA-directed RNA polymerase</keyword>
<reference evidence="1" key="1">
    <citation type="journal article" date="2024" name="BMC Genomics">
        <title>Functional annotation of a divergent genome using sequence and structure-based similarity.</title>
        <authorList>
            <person name="Svedberg D."/>
            <person name="Winiger R.R."/>
            <person name="Berg A."/>
            <person name="Sharma H."/>
            <person name="Tellgren-Roth C."/>
            <person name="Debrunner-Vossbrinck B.A."/>
            <person name="Vossbrinck C.R."/>
            <person name="Barandun J."/>
        </authorList>
    </citation>
    <scope>NUCLEOTIDE SEQUENCE</scope>
    <source>
        <strain evidence="1">Illinois isolate</strain>
    </source>
</reference>
<dbReference type="RefSeq" id="XP_065329459.1">
    <property type="nucleotide sequence ID" value="XM_065473387.1"/>
</dbReference>
<name>A0AAX4JBG9_9MICR</name>
<dbReference type="GO" id="GO:0000428">
    <property type="term" value="C:DNA-directed RNA polymerase complex"/>
    <property type="evidence" value="ECO:0007669"/>
    <property type="project" value="UniProtKB-KW"/>
</dbReference>
<accession>A0AAX4JBG9</accession>
<dbReference type="GeneID" id="90541130"/>
<dbReference type="EMBL" id="CP142729">
    <property type="protein sequence ID" value="WUR03314.1"/>
    <property type="molecule type" value="Genomic_DNA"/>
</dbReference>
<dbReference type="AlphaFoldDB" id="A0AAX4JBG9"/>
<dbReference type="Proteomes" id="UP001334084">
    <property type="component" value="Chromosome 4"/>
</dbReference>
<evidence type="ECO:0000313" key="1">
    <source>
        <dbReference type="EMBL" id="WUR03314.1"/>
    </source>
</evidence>
<protein>
    <submittedName>
        <fullName evidence="1">DNA-directed RNA polymerase I subunit (RPA49)</fullName>
    </submittedName>
</protein>
<proteinExistence type="predicted"/>